<feature type="compositionally biased region" description="Low complexity" evidence="1">
    <location>
        <begin position="25"/>
        <end position="57"/>
    </location>
</feature>
<gene>
    <name evidence="2" type="ORF">IV203_021182</name>
</gene>
<feature type="compositionally biased region" description="Basic and acidic residues" evidence="1">
    <location>
        <begin position="595"/>
        <end position="612"/>
    </location>
</feature>
<dbReference type="EMBL" id="JAGRRH010000024">
    <property type="protein sequence ID" value="KAG7343237.1"/>
    <property type="molecule type" value="Genomic_DNA"/>
</dbReference>
<feature type="region of interest" description="Disordered" evidence="1">
    <location>
        <begin position="594"/>
        <end position="628"/>
    </location>
</feature>
<protein>
    <submittedName>
        <fullName evidence="2">Exocyst complex component Sec10</fullName>
    </submittedName>
</protein>
<feature type="compositionally biased region" description="Polar residues" evidence="1">
    <location>
        <begin position="78"/>
        <end position="110"/>
    </location>
</feature>
<evidence type="ECO:0000256" key="1">
    <source>
        <dbReference type="SAM" id="MobiDB-lite"/>
    </source>
</evidence>
<evidence type="ECO:0000313" key="2">
    <source>
        <dbReference type="EMBL" id="KAG7343237.1"/>
    </source>
</evidence>
<sequence>MRRSSRDDEARQNESRRKTDAGIPSRGLNRSSSGGSLQRGISRTKSGSSTRSGVGRTKPNDNLRGGTRGDKGGKSKSQRGTGNSNNYVGFPSDVSTRSDLTSSYPTTTDVLNNIPSEYLKNPDGAEPILYYLPKMVASSGMVTSSGVAGSGSASSPSKASTPSASGNNRFPNLRVLLAAAEDDIRLHRSRQQAGKNRDSKLISTYKIETDPSWLSRQQRLNERELLLGKLDTERSMILKELLEGNTAGLTAKEATAIQLARWQRALELYVYNPPLQSKDKAVAVSDDAIKSENFSSSFSQKKTAPQNLDFLELLEKLMETSAEEEDMSETLAQAANMCNTLVDVTKQITKDATESILEVEDSYQIRLEAHELFCRNALARTEEIQNQFRINGRAALQIGNQLEFAESKRQRCESASVLIRRWWLMESLAEQETHSGEPLKVREEIRGTIPLASCRMDPLFTRKENSLEASRALRQLRQVVKSRGNAASANMQTGQWEKADGSSSRRFDLTADLIQRTSQALEERLLDNFTEIYGRGGTYEFTPSVGQKPRGAIQWQELRRIAQACWLFEGGRNLHEAYVDAVVATRLPELFESAQAKRDEQERQRQMDREAEVDGEEEGEDKKNIFDEEVDDEIDMDSTRSQLSSLFHRVSEVFTQEFQLIAHVFDYADESEDALMESVPLIVARGLCSRVIGDPRNGLQARISELLDSIDRRSDFDTGAKKLDTFVVIHEKAAGLFGLLKDAAERLVRDKKAGSMATNAAESLKVFLNSQDIALNNSHRNGYLNLELRLLHHECCAALDQAGCILSRPVPVKVDQSLLEKGILEEYRAPLLPLDKASLKKSGFKEILTGPLKASVLRQPLIHATDSLARARLMFGNGRDGGESAARVVTSIYNQICTFYGQGYLYPLVEALQEMLKSNPPIVAPQLPFDEEQAAHDLGVDPNFWVALERVHSAAKSFDREMWAESRKDSNRVWDILTSSGEETGTSNSMSAARECRLEFFTELENRGEDAILKALDTLSAHMQWILVTGSEAAVSSGTGRIFNQLTGQSGGPYAITTGALLEAPNSPAVKSLTYCLRVQFVHIQAALTPQSLSAFWTALSMRLYDILITRLLQNWYVSTNGAVILARDVEALRSVCMLAGPKHGHWDILRELLTLYMTPPDALKIMLVGPEGDPNSGKGLFGSAGREQSLVFMSRRVDYKSKTKSGLQKSNWVMHLLNDLHVRDPTDSYVNVGMFTAGRK</sequence>
<evidence type="ECO:0000313" key="3">
    <source>
        <dbReference type="Proteomes" id="UP000693970"/>
    </source>
</evidence>
<dbReference type="OrthoDB" id="125856at2759"/>
<comment type="caution">
    <text evidence="2">The sequence shown here is derived from an EMBL/GenBank/DDBJ whole genome shotgun (WGS) entry which is preliminary data.</text>
</comment>
<feature type="compositionally biased region" description="Basic and acidic residues" evidence="1">
    <location>
        <begin position="1"/>
        <end position="20"/>
    </location>
</feature>
<dbReference type="InterPro" id="IPR009976">
    <property type="entry name" value="Sec10-like"/>
</dbReference>
<dbReference type="GO" id="GO:0000145">
    <property type="term" value="C:exocyst"/>
    <property type="evidence" value="ECO:0007669"/>
    <property type="project" value="TreeGrafter"/>
</dbReference>
<dbReference type="Proteomes" id="UP000693970">
    <property type="component" value="Unassembled WGS sequence"/>
</dbReference>
<dbReference type="GO" id="GO:0006887">
    <property type="term" value="P:exocytosis"/>
    <property type="evidence" value="ECO:0007669"/>
    <property type="project" value="TreeGrafter"/>
</dbReference>
<feature type="region of interest" description="Disordered" evidence="1">
    <location>
        <begin position="1"/>
        <end position="110"/>
    </location>
</feature>
<accession>A0A9K3KGP0</accession>
<name>A0A9K3KGP0_9STRA</name>
<reference evidence="2" key="2">
    <citation type="submission" date="2021-04" db="EMBL/GenBank/DDBJ databases">
        <authorList>
            <person name="Podell S."/>
        </authorList>
    </citation>
    <scope>NUCLEOTIDE SEQUENCE</scope>
    <source>
        <strain evidence="2">Hildebrandi</strain>
    </source>
</reference>
<keyword evidence="3" id="KW-1185">Reference proteome</keyword>
<dbReference type="AlphaFoldDB" id="A0A9K3KGP0"/>
<dbReference type="PANTHER" id="PTHR12100">
    <property type="entry name" value="SEC10"/>
    <property type="match status" value="1"/>
</dbReference>
<dbReference type="GO" id="GO:0006893">
    <property type="term" value="P:Golgi to plasma membrane transport"/>
    <property type="evidence" value="ECO:0007669"/>
    <property type="project" value="TreeGrafter"/>
</dbReference>
<feature type="compositionally biased region" description="Low complexity" evidence="1">
    <location>
        <begin position="142"/>
        <end position="166"/>
    </location>
</feature>
<feature type="region of interest" description="Disordered" evidence="1">
    <location>
        <begin position="142"/>
        <end position="167"/>
    </location>
</feature>
<organism evidence="2 3">
    <name type="scientific">Nitzschia inconspicua</name>
    <dbReference type="NCBI Taxonomy" id="303405"/>
    <lineage>
        <taxon>Eukaryota</taxon>
        <taxon>Sar</taxon>
        <taxon>Stramenopiles</taxon>
        <taxon>Ochrophyta</taxon>
        <taxon>Bacillariophyta</taxon>
        <taxon>Bacillariophyceae</taxon>
        <taxon>Bacillariophycidae</taxon>
        <taxon>Bacillariales</taxon>
        <taxon>Bacillariaceae</taxon>
        <taxon>Nitzschia</taxon>
    </lineage>
</organism>
<reference evidence="2" key="1">
    <citation type="journal article" date="2021" name="Sci. Rep.">
        <title>Diploid genomic architecture of Nitzschia inconspicua, an elite biomass production diatom.</title>
        <authorList>
            <person name="Oliver A."/>
            <person name="Podell S."/>
            <person name="Pinowska A."/>
            <person name="Traller J.C."/>
            <person name="Smith S.R."/>
            <person name="McClure R."/>
            <person name="Beliaev A."/>
            <person name="Bohutskyi P."/>
            <person name="Hill E.A."/>
            <person name="Rabines A."/>
            <person name="Zheng H."/>
            <person name="Allen L.Z."/>
            <person name="Kuo A."/>
            <person name="Grigoriev I.V."/>
            <person name="Allen A.E."/>
            <person name="Hazlebeck D."/>
            <person name="Allen E.E."/>
        </authorList>
    </citation>
    <scope>NUCLEOTIDE SEQUENCE</scope>
    <source>
        <strain evidence="2">Hildebrandi</strain>
    </source>
</reference>
<dbReference type="PANTHER" id="PTHR12100:SF0">
    <property type="entry name" value="EXOCYST COMPLEX COMPONENT 5"/>
    <property type="match status" value="1"/>
</dbReference>
<proteinExistence type="predicted"/>